<dbReference type="STRING" id="1121015.GCA_000420545_02100"/>
<dbReference type="Pfam" id="PF13279">
    <property type="entry name" value="4HBT_2"/>
    <property type="match status" value="1"/>
</dbReference>
<evidence type="ECO:0000313" key="2">
    <source>
        <dbReference type="Proteomes" id="UP000029385"/>
    </source>
</evidence>
<comment type="caution">
    <text evidence="1">The sequence shown here is derived from an EMBL/GenBank/DDBJ whole genome shotgun (WGS) entry which is preliminary data.</text>
</comment>
<dbReference type="Proteomes" id="UP000029385">
    <property type="component" value="Unassembled WGS sequence"/>
</dbReference>
<dbReference type="SUPFAM" id="SSF54637">
    <property type="entry name" value="Thioesterase/thiol ester dehydrase-isomerase"/>
    <property type="match status" value="1"/>
</dbReference>
<dbReference type="Gene3D" id="3.10.129.10">
    <property type="entry name" value="Hotdog Thioesterase"/>
    <property type="match status" value="1"/>
</dbReference>
<protein>
    <recommendedName>
        <fullName evidence="3">Thioesterase</fullName>
    </recommendedName>
</protein>
<dbReference type="PANTHER" id="PTHR12475">
    <property type="match status" value="1"/>
</dbReference>
<dbReference type="PATRIC" id="fig|1121015.4.peg.1143"/>
<dbReference type="EMBL" id="AVCI01000004">
    <property type="protein sequence ID" value="KFN43929.1"/>
    <property type="molecule type" value="Genomic_DNA"/>
</dbReference>
<proteinExistence type="predicted"/>
<dbReference type="InterPro" id="IPR051490">
    <property type="entry name" value="THEM6_lcsJ_thioesterase"/>
</dbReference>
<dbReference type="CDD" id="cd00586">
    <property type="entry name" value="4HBT"/>
    <property type="match status" value="1"/>
</dbReference>
<evidence type="ECO:0000313" key="1">
    <source>
        <dbReference type="EMBL" id="KFN43929.1"/>
    </source>
</evidence>
<organism evidence="1 2">
    <name type="scientific">Arenimonas oryziterrae DSM 21050 = YC6267</name>
    <dbReference type="NCBI Taxonomy" id="1121015"/>
    <lineage>
        <taxon>Bacteria</taxon>
        <taxon>Pseudomonadati</taxon>
        <taxon>Pseudomonadota</taxon>
        <taxon>Gammaproteobacteria</taxon>
        <taxon>Lysobacterales</taxon>
        <taxon>Lysobacteraceae</taxon>
        <taxon>Arenimonas</taxon>
    </lineage>
</organism>
<gene>
    <name evidence="1" type="ORF">N789_08245</name>
</gene>
<sequence>MNLYLRLLWTLLRAHFMRPLAFTDTLSQRWRVLPNDLDINIHMNNGRYLTMVDLALVEFFSRTGFLKALVAQGWRPMAGGVLISYRRGLNPFQRYELRFRWLCSDERWNYMGFEFVRHGKLHASGIMKGGAVSGEGLRPTASYLDTFPAAVRDELSRMLARPLTDDVIAWRASEQALMQRVDATLT</sequence>
<name>A0A091AZ77_9GAMM</name>
<reference evidence="1 2" key="1">
    <citation type="submission" date="2013-09" db="EMBL/GenBank/DDBJ databases">
        <title>Genome sequencing of Arenimonas oryziterrae.</title>
        <authorList>
            <person name="Chen F."/>
            <person name="Wang G."/>
        </authorList>
    </citation>
    <scope>NUCLEOTIDE SEQUENCE [LARGE SCALE GENOMIC DNA]</scope>
    <source>
        <strain evidence="1 2">YC6267</strain>
    </source>
</reference>
<dbReference type="AlphaFoldDB" id="A0A091AZ77"/>
<dbReference type="PANTHER" id="PTHR12475:SF4">
    <property type="entry name" value="PROTEIN THEM6"/>
    <property type="match status" value="1"/>
</dbReference>
<accession>A0A091AZ77</accession>
<dbReference type="InterPro" id="IPR029069">
    <property type="entry name" value="HotDog_dom_sf"/>
</dbReference>
<evidence type="ECO:0008006" key="3">
    <source>
        <dbReference type="Google" id="ProtNLM"/>
    </source>
</evidence>
<dbReference type="eggNOG" id="COG0824">
    <property type="taxonomic scope" value="Bacteria"/>
</dbReference>
<keyword evidence="2" id="KW-1185">Reference proteome</keyword>
<dbReference type="RefSeq" id="WP_022969714.1">
    <property type="nucleotide sequence ID" value="NZ_ATVD01000003.1"/>
</dbReference>